<dbReference type="AlphaFoldDB" id="A0AAV5T958"/>
<dbReference type="InterPro" id="IPR008993">
    <property type="entry name" value="TIMP-like_OB-fold"/>
</dbReference>
<evidence type="ECO:0000313" key="1">
    <source>
        <dbReference type="EMBL" id="GMS91849.1"/>
    </source>
</evidence>
<comment type="caution">
    <text evidence="1">The sequence shown here is derived from an EMBL/GenBank/DDBJ whole genome shotgun (WGS) entry which is preliminary data.</text>
</comment>
<evidence type="ECO:0000313" key="2">
    <source>
        <dbReference type="Proteomes" id="UP001432027"/>
    </source>
</evidence>
<reference evidence="1" key="1">
    <citation type="submission" date="2023-10" db="EMBL/GenBank/DDBJ databases">
        <title>Genome assembly of Pristionchus species.</title>
        <authorList>
            <person name="Yoshida K."/>
            <person name="Sommer R.J."/>
        </authorList>
    </citation>
    <scope>NUCLEOTIDE SEQUENCE</scope>
    <source>
        <strain evidence="1">RS0144</strain>
    </source>
</reference>
<dbReference type="Gene3D" id="2.40.50.120">
    <property type="match status" value="1"/>
</dbReference>
<feature type="non-terminal residue" evidence="1">
    <location>
        <position position="1"/>
    </location>
</feature>
<accession>A0AAV5T958</accession>
<dbReference type="EMBL" id="BTSX01000004">
    <property type="protein sequence ID" value="GMS91849.1"/>
    <property type="molecule type" value="Genomic_DNA"/>
</dbReference>
<evidence type="ECO:0008006" key="3">
    <source>
        <dbReference type="Google" id="ProtNLM"/>
    </source>
</evidence>
<organism evidence="1 2">
    <name type="scientific">Pristionchus entomophagus</name>
    <dbReference type="NCBI Taxonomy" id="358040"/>
    <lineage>
        <taxon>Eukaryota</taxon>
        <taxon>Metazoa</taxon>
        <taxon>Ecdysozoa</taxon>
        <taxon>Nematoda</taxon>
        <taxon>Chromadorea</taxon>
        <taxon>Rhabditida</taxon>
        <taxon>Rhabditina</taxon>
        <taxon>Diplogasteromorpha</taxon>
        <taxon>Diplogasteroidea</taxon>
        <taxon>Neodiplogasteridae</taxon>
        <taxon>Pristionchus</taxon>
    </lineage>
</organism>
<proteinExistence type="predicted"/>
<protein>
    <recommendedName>
        <fullName evidence="3">NTR domain-containing protein</fullName>
    </recommendedName>
</protein>
<dbReference type="SUPFAM" id="SSF50242">
    <property type="entry name" value="TIMP-like"/>
    <property type="match status" value="1"/>
</dbReference>
<sequence length="148" mass="16766">LSLAHFNYCRYCLSVSFKSIDKMRFRLKPARETFTDADWVSHVKVERRETIGVTERQGVCDVRYVVQHVEVFKKPDSLDELSSEVLGSTMGGPNMEEGKEYLLCGSITEEGKLSCVGGQVCPEGGDPFLVEWNLLTEAFIQEMKSFDQ</sequence>
<dbReference type="Proteomes" id="UP001432027">
    <property type="component" value="Unassembled WGS sequence"/>
</dbReference>
<name>A0AAV5T958_9BILA</name>
<gene>
    <name evidence="1" type="ORF">PENTCL1PPCAC_14024</name>
</gene>
<keyword evidence="2" id="KW-1185">Reference proteome</keyword>